<evidence type="ECO:0000256" key="2">
    <source>
        <dbReference type="ARBA" id="ARBA00022747"/>
    </source>
</evidence>
<dbReference type="CDD" id="cd17260">
    <property type="entry name" value="RMtype1_S_EcoEI-TRD1-CR1_like"/>
    <property type="match status" value="1"/>
</dbReference>
<evidence type="ECO:0000313" key="5">
    <source>
        <dbReference type="EMBL" id="QLG00827.1"/>
    </source>
</evidence>
<dbReference type="CDD" id="cd17249">
    <property type="entry name" value="RMtype1_S_EcoR124I-TRD2-CR2_like"/>
    <property type="match status" value="1"/>
</dbReference>
<dbReference type="Gene3D" id="1.10.287.1120">
    <property type="entry name" value="Bipartite methylase S protein"/>
    <property type="match status" value="1"/>
</dbReference>
<name>A0A7D5KYF6_9ENTR</name>
<dbReference type="GO" id="GO:0003677">
    <property type="term" value="F:DNA binding"/>
    <property type="evidence" value="ECO:0007669"/>
    <property type="project" value="UniProtKB-KW"/>
</dbReference>
<keyword evidence="5" id="KW-0614">Plasmid</keyword>
<protein>
    <submittedName>
        <fullName evidence="5">Type I restriction-modification system, specificity subunit S</fullName>
    </submittedName>
</protein>
<dbReference type="AlphaFoldDB" id="A0A7D5KYF6"/>
<dbReference type="GO" id="GO:0009307">
    <property type="term" value="P:DNA restriction-modification system"/>
    <property type="evidence" value="ECO:0007669"/>
    <property type="project" value="UniProtKB-KW"/>
</dbReference>
<dbReference type="EMBL" id="MN821366">
    <property type="protein sequence ID" value="QLG00827.1"/>
    <property type="molecule type" value="Genomic_DNA"/>
</dbReference>
<evidence type="ECO:0000259" key="4">
    <source>
        <dbReference type="Pfam" id="PF01420"/>
    </source>
</evidence>
<geneLocation type="plasmid" evidence="5">
    <name>pP12375-1FII</name>
</geneLocation>
<reference evidence="5" key="1">
    <citation type="submission" date="2019-12" db="EMBL/GenBank/DDBJ databases">
        <authorList>
            <person name="Zhou D."/>
        </authorList>
    </citation>
    <scope>NUCLEOTIDE SEQUENCE</scope>
    <source>
        <strain evidence="5">P12375</strain>
        <plasmid evidence="5">pP12375-1FII</plasmid>
    </source>
</reference>
<dbReference type="InterPro" id="IPR044946">
    <property type="entry name" value="Restrct_endonuc_typeI_TRD_sf"/>
</dbReference>
<comment type="similarity">
    <text evidence="1">Belongs to the type-I restriction system S methylase family.</text>
</comment>
<keyword evidence="2" id="KW-0680">Restriction system</keyword>
<keyword evidence="3" id="KW-0238">DNA-binding</keyword>
<dbReference type="PANTHER" id="PTHR30408">
    <property type="entry name" value="TYPE-1 RESTRICTION ENZYME ECOKI SPECIFICITY PROTEIN"/>
    <property type="match status" value="1"/>
</dbReference>
<dbReference type="InterPro" id="IPR000055">
    <property type="entry name" value="Restrct_endonuc_typeI_TRD"/>
</dbReference>
<dbReference type="Pfam" id="PF01420">
    <property type="entry name" value="Methylase_S"/>
    <property type="match status" value="1"/>
</dbReference>
<evidence type="ECO:0000256" key="1">
    <source>
        <dbReference type="ARBA" id="ARBA00010923"/>
    </source>
</evidence>
<organism evidence="5">
    <name type="scientific">Leclercia adecarboxylata</name>
    <dbReference type="NCBI Taxonomy" id="83655"/>
    <lineage>
        <taxon>Bacteria</taxon>
        <taxon>Pseudomonadati</taxon>
        <taxon>Pseudomonadota</taxon>
        <taxon>Gammaproteobacteria</taxon>
        <taxon>Enterobacterales</taxon>
        <taxon>Enterobacteriaceae</taxon>
        <taxon>Leclercia</taxon>
    </lineage>
</organism>
<evidence type="ECO:0000256" key="3">
    <source>
        <dbReference type="ARBA" id="ARBA00023125"/>
    </source>
</evidence>
<dbReference type="SUPFAM" id="SSF116734">
    <property type="entry name" value="DNA methylase specificity domain"/>
    <property type="match status" value="2"/>
</dbReference>
<proteinExistence type="inferred from homology"/>
<sequence>MSQYRAYPAYKDSGVKWIGQVPVHWKIAQIKRISALNPRKSTLSEEKNSLCTFLPMEKLRTNAVTLDETRPIHEVYGGYSYFCDGDILIAKVTPCFENGNIAVANGLVNGIGFGSTEINVLRVNGKGHNRFLYYRLQEEQFRTIAKSEMRGTGGLKRVPPDLFESFAIGLPDTDEQATIAATLDRETARIDALVEKKTRFIELLKEKRQALITHAVTKGLDHNVKMKDSGIEWIGQVPEHWEATKLKHVAAFSGGGTPSKENPDYWNGCIPWVSPKDMKHEVITDSIDHITTKGLENSATKLIDSGAVLLVARSGILRHTIPVGINNVPVSLNQDMKALSLDETRVRPRFILRWVQGLNRSLLGIWAKEGATVESLEHEYVANTRLPLPDLKEQDAILATLDRETARINALISKAEQSITLLKERRAAFITAAVTGQIDLRGKQ</sequence>
<dbReference type="Gene3D" id="3.90.220.20">
    <property type="entry name" value="DNA methylase specificity domains"/>
    <property type="match status" value="2"/>
</dbReference>
<accession>A0A7D5KYF6</accession>
<dbReference type="InterPro" id="IPR052021">
    <property type="entry name" value="Type-I_RS_S_subunit"/>
</dbReference>
<dbReference type="PANTHER" id="PTHR30408:SF12">
    <property type="entry name" value="TYPE I RESTRICTION ENZYME MJAVIII SPECIFICITY SUBUNIT"/>
    <property type="match status" value="1"/>
</dbReference>
<feature type="domain" description="Type I restriction modification DNA specificity" evidence="4">
    <location>
        <begin position="238"/>
        <end position="419"/>
    </location>
</feature>